<dbReference type="GO" id="GO:0008270">
    <property type="term" value="F:zinc ion binding"/>
    <property type="evidence" value="ECO:0007669"/>
    <property type="project" value="UniProtKB-KW"/>
</dbReference>
<dbReference type="PANTHER" id="PTHR13363:SF5">
    <property type="entry name" value="E3 UBIQUITIN-PROTEIN LIGASE RNF123"/>
    <property type="match status" value="1"/>
</dbReference>
<evidence type="ECO:0000256" key="3">
    <source>
        <dbReference type="ARBA" id="ARBA00022833"/>
    </source>
</evidence>
<name>A0A8S2Q2P4_9BILA</name>
<accession>A0A8S2Q2P4</accession>
<dbReference type="GO" id="GO:0005737">
    <property type="term" value="C:cytoplasm"/>
    <property type="evidence" value="ECO:0007669"/>
    <property type="project" value="TreeGrafter"/>
</dbReference>
<dbReference type="GO" id="GO:0004842">
    <property type="term" value="F:ubiquitin-protein transferase activity"/>
    <property type="evidence" value="ECO:0007669"/>
    <property type="project" value="InterPro"/>
</dbReference>
<keyword evidence="2 4" id="KW-0863">Zinc-finger</keyword>
<dbReference type="GO" id="GO:0051603">
    <property type="term" value="P:proteolysis involved in protein catabolic process"/>
    <property type="evidence" value="ECO:0007669"/>
    <property type="project" value="TreeGrafter"/>
</dbReference>
<keyword evidence="3" id="KW-0862">Zinc</keyword>
<dbReference type="PANTHER" id="PTHR13363">
    <property type="entry name" value="RING FINGER AND SRY DOMAIN-CONTAINING"/>
    <property type="match status" value="1"/>
</dbReference>
<dbReference type="InterPro" id="IPR045129">
    <property type="entry name" value="RNF123/RKP/RSPRY1"/>
</dbReference>
<dbReference type="EMBL" id="CAJOBH010007229">
    <property type="protein sequence ID" value="CAF4078256.1"/>
    <property type="molecule type" value="Genomic_DNA"/>
</dbReference>
<dbReference type="Pfam" id="PF13920">
    <property type="entry name" value="zf-C3HC4_3"/>
    <property type="match status" value="1"/>
</dbReference>
<dbReference type="PROSITE" id="PS50089">
    <property type="entry name" value="ZF_RING_2"/>
    <property type="match status" value="1"/>
</dbReference>
<evidence type="ECO:0000313" key="6">
    <source>
        <dbReference type="EMBL" id="CAF4078256.1"/>
    </source>
</evidence>
<dbReference type="SUPFAM" id="SSF57850">
    <property type="entry name" value="RING/U-box"/>
    <property type="match status" value="1"/>
</dbReference>
<dbReference type="Gene3D" id="3.30.40.10">
    <property type="entry name" value="Zinc/RING finger domain, C3HC4 (zinc finger)"/>
    <property type="match status" value="1"/>
</dbReference>
<sequence length="544" mass="62780">VAEVIDSLREYNESLVDIDNKIINCRDDGHEIRNELLRSKKIFEQQTEDLTRKIAWITMHVFSQEKRRDIVTLHRSVYRTLQIASEAGNLFSFIPEIYLNDIYLNTFTALNVYYPTEDSGLSRDIAIDFAQFIANHMQDTRIVNSDVRDNMTQSLSAFCFYAGSLRALEGMRESNRTILIRALLTPYANRPWAMTNLILVRFWRGCGFGFRYSQAYPSKFIQSLRKDRIQDSSPSIKYQQEIGRYLLNNIDDAIAFLNSLLGQLNWAFSEFMGLLKDLVPTKVRYMPTIEHRQMKICSTCFDVTVSLLRTIEMSICVAPTVMLDKHSTKSEMLLIRLLQLLAQIINRLATKNYSLEDMERLKMYALDNIQPYPIFSSVCGILVHLINRTSTETSLRVCRAIYNEADLDLSCLRRLIYGLDSDAPNSKSASSHFTLVSQPEINQSEAHDLDELYRKLNDTYEIFAKTMKKSDENDDSICIICYSHQIQGEFRPCRHQACLSCISMHFMTSKDCFFCKTHVGEVVDLITGHVIDSIKPNENNTKDK</sequence>
<dbReference type="Proteomes" id="UP000681967">
    <property type="component" value="Unassembled WGS sequence"/>
</dbReference>
<evidence type="ECO:0000256" key="1">
    <source>
        <dbReference type="ARBA" id="ARBA00022723"/>
    </source>
</evidence>
<dbReference type="Pfam" id="PF25576">
    <property type="entry name" value="TPR_RNF123"/>
    <property type="match status" value="1"/>
</dbReference>
<dbReference type="InterPro" id="IPR013083">
    <property type="entry name" value="Znf_RING/FYVE/PHD"/>
</dbReference>
<protein>
    <recommendedName>
        <fullName evidence="5">RING-type domain-containing protein</fullName>
    </recommendedName>
</protein>
<comment type="caution">
    <text evidence="6">The sequence shown here is derived from an EMBL/GenBank/DDBJ whole genome shotgun (WGS) entry which is preliminary data.</text>
</comment>
<proteinExistence type="predicted"/>
<organism evidence="6 7">
    <name type="scientific">Rotaria magnacalcarata</name>
    <dbReference type="NCBI Taxonomy" id="392030"/>
    <lineage>
        <taxon>Eukaryota</taxon>
        <taxon>Metazoa</taxon>
        <taxon>Spiralia</taxon>
        <taxon>Gnathifera</taxon>
        <taxon>Rotifera</taxon>
        <taxon>Eurotatoria</taxon>
        <taxon>Bdelloidea</taxon>
        <taxon>Philodinida</taxon>
        <taxon>Philodinidae</taxon>
        <taxon>Rotaria</taxon>
    </lineage>
</organism>
<evidence type="ECO:0000259" key="5">
    <source>
        <dbReference type="PROSITE" id="PS50089"/>
    </source>
</evidence>
<evidence type="ECO:0000256" key="4">
    <source>
        <dbReference type="PROSITE-ProRule" id="PRU00175"/>
    </source>
</evidence>
<feature type="domain" description="RING-type" evidence="5">
    <location>
        <begin position="478"/>
        <end position="516"/>
    </location>
</feature>
<keyword evidence="1" id="KW-0479">Metal-binding</keyword>
<gene>
    <name evidence="6" type="ORF">BYL167_LOCUS17921</name>
</gene>
<evidence type="ECO:0000256" key="2">
    <source>
        <dbReference type="ARBA" id="ARBA00022771"/>
    </source>
</evidence>
<dbReference type="InterPro" id="IPR001841">
    <property type="entry name" value="Znf_RING"/>
</dbReference>
<feature type="non-terminal residue" evidence="6">
    <location>
        <position position="544"/>
    </location>
</feature>
<dbReference type="AlphaFoldDB" id="A0A8S2Q2P4"/>
<evidence type="ECO:0000313" key="7">
    <source>
        <dbReference type="Proteomes" id="UP000681967"/>
    </source>
</evidence>
<dbReference type="InterPro" id="IPR057987">
    <property type="entry name" value="TPR_RNF123/RKP"/>
</dbReference>
<reference evidence="6" key="1">
    <citation type="submission" date="2021-02" db="EMBL/GenBank/DDBJ databases">
        <authorList>
            <person name="Nowell W R."/>
        </authorList>
    </citation>
    <scope>NUCLEOTIDE SEQUENCE</scope>
</reference>